<dbReference type="NCBIfam" id="TIGR00732">
    <property type="entry name" value="dprA"/>
    <property type="match status" value="1"/>
</dbReference>
<sequence length="369" mass="39542">MHGDPREWIAAGLLPGLGPATATRLSQEGVSLPQLLRGECGLPAHVRLRRQTLDALHDFQRGGELQQRADSLVQQAHDNGWSLLTPSHPLYSPLLREIPDPPLVLWCQGDLDALARPMLGIVGSRNASRPGLRLAYDFAAALSQVGIMPISGLALGIDAEVHRGCVDHAQPTLAVVGTGLDQVYPRRNARLAQQILNAGGLIVSEYPPGTPPRPASFPRRNRIISGLSVGTLVVEAAPRSGSLITARQALEQGREVFAIPGSVNNPLSRGCHALIREGAVLVEQVEHIIEHLGPLLGALDTSAPSVQTEEPPPVPDDPLLALIPFEPLWIDQLAVDSGLSSADLQVQLIRLEMSGWVELLGARVQRIRG</sequence>
<dbReference type="InterPro" id="IPR041614">
    <property type="entry name" value="DprA_WH"/>
</dbReference>
<dbReference type="InterPro" id="IPR057666">
    <property type="entry name" value="DrpA_SLOG"/>
</dbReference>
<dbReference type="Pfam" id="PF17782">
    <property type="entry name" value="WHD_DprA"/>
    <property type="match status" value="1"/>
</dbReference>
<organism evidence="4 5">
    <name type="scientific">Marinobacterium stanieri</name>
    <dbReference type="NCBI Taxonomy" id="49186"/>
    <lineage>
        <taxon>Bacteria</taxon>
        <taxon>Pseudomonadati</taxon>
        <taxon>Pseudomonadota</taxon>
        <taxon>Gammaproteobacteria</taxon>
        <taxon>Oceanospirillales</taxon>
        <taxon>Oceanospirillaceae</taxon>
        <taxon>Marinobacterium</taxon>
    </lineage>
</organism>
<dbReference type="Gene3D" id="1.10.10.10">
    <property type="entry name" value="Winged helix-like DNA-binding domain superfamily/Winged helix DNA-binding domain"/>
    <property type="match status" value="1"/>
</dbReference>
<dbReference type="PANTHER" id="PTHR43022:SF1">
    <property type="entry name" value="PROTEIN SMF"/>
    <property type="match status" value="1"/>
</dbReference>
<name>A0A1N6WPA9_9GAMM</name>
<feature type="domain" description="DprA winged helix" evidence="3">
    <location>
        <begin position="304"/>
        <end position="359"/>
    </location>
</feature>
<reference evidence="4 5" key="1">
    <citation type="submission" date="2017-01" db="EMBL/GenBank/DDBJ databases">
        <authorList>
            <person name="Mah S.A."/>
            <person name="Swanson W.J."/>
            <person name="Moy G.W."/>
            <person name="Vacquier V.D."/>
        </authorList>
    </citation>
    <scope>NUCLEOTIDE SEQUENCE [LARGE SCALE GENOMIC DNA]</scope>
    <source>
        <strain evidence="4 5">DSM 7027</strain>
    </source>
</reference>
<gene>
    <name evidence="4" type="ORF">SAMN05421647_11182</name>
</gene>
<dbReference type="InterPro" id="IPR036388">
    <property type="entry name" value="WH-like_DNA-bd_sf"/>
</dbReference>
<dbReference type="RefSeq" id="WP_076465579.1">
    <property type="nucleotide sequence ID" value="NZ_FTMN01000011.1"/>
</dbReference>
<evidence type="ECO:0000256" key="1">
    <source>
        <dbReference type="ARBA" id="ARBA00006525"/>
    </source>
</evidence>
<dbReference type="SUPFAM" id="SSF102405">
    <property type="entry name" value="MCP/YpsA-like"/>
    <property type="match status" value="1"/>
</dbReference>
<dbReference type="GO" id="GO:0009294">
    <property type="term" value="P:DNA-mediated transformation"/>
    <property type="evidence" value="ECO:0007669"/>
    <property type="project" value="InterPro"/>
</dbReference>
<evidence type="ECO:0000259" key="3">
    <source>
        <dbReference type="Pfam" id="PF17782"/>
    </source>
</evidence>
<dbReference type="Pfam" id="PF02481">
    <property type="entry name" value="DNA_processg_A"/>
    <property type="match status" value="1"/>
</dbReference>
<evidence type="ECO:0000313" key="5">
    <source>
        <dbReference type="Proteomes" id="UP000186895"/>
    </source>
</evidence>
<proteinExistence type="inferred from homology"/>
<dbReference type="Gene3D" id="3.40.50.450">
    <property type="match status" value="1"/>
</dbReference>
<accession>A0A1N6WPA9</accession>
<dbReference type="PANTHER" id="PTHR43022">
    <property type="entry name" value="PROTEIN SMF"/>
    <property type="match status" value="1"/>
</dbReference>
<dbReference type="eggNOG" id="COG0758">
    <property type="taxonomic scope" value="Bacteria"/>
</dbReference>
<dbReference type="STRING" id="49186.SAMN05421647_11182"/>
<comment type="similarity">
    <text evidence="1">Belongs to the DprA/Smf family.</text>
</comment>
<feature type="domain" description="Smf/DprA SLOG" evidence="2">
    <location>
        <begin position="83"/>
        <end position="292"/>
    </location>
</feature>
<protein>
    <submittedName>
        <fullName evidence="4">DNA protecting protein DprA</fullName>
    </submittedName>
</protein>
<evidence type="ECO:0000313" key="4">
    <source>
        <dbReference type="EMBL" id="SIQ91875.1"/>
    </source>
</evidence>
<dbReference type="Proteomes" id="UP000186895">
    <property type="component" value="Unassembled WGS sequence"/>
</dbReference>
<keyword evidence="5" id="KW-1185">Reference proteome</keyword>
<dbReference type="AlphaFoldDB" id="A0A1N6WPA9"/>
<dbReference type="InterPro" id="IPR003488">
    <property type="entry name" value="DprA"/>
</dbReference>
<evidence type="ECO:0000259" key="2">
    <source>
        <dbReference type="Pfam" id="PF02481"/>
    </source>
</evidence>
<dbReference type="EMBL" id="FTMN01000011">
    <property type="protein sequence ID" value="SIQ91875.1"/>
    <property type="molecule type" value="Genomic_DNA"/>
</dbReference>